<sequence>MSKTNNPFEGWPTPDWSKDVNAWWSRLMATSGPTANTEMLDRIRTISKESVAFLEERVKKDMEIARAITQAKSPADLAQLQMEYIQGLMTDYNRQAMKMAEEAGKNMTSLFGKWPGAGR</sequence>
<organism evidence="2 3">
    <name type="scientific">Prosthecodimorpha staleyi</name>
    <dbReference type="NCBI Taxonomy" id="2840188"/>
    <lineage>
        <taxon>Bacteria</taxon>
        <taxon>Pseudomonadati</taxon>
        <taxon>Pseudomonadota</taxon>
        <taxon>Alphaproteobacteria</taxon>
        <taxon>Hyphomicrobiales</taxon>
        <taxon>Ancalomicrobiaceae</taxon>
        <taxon>Prosthecodimorpha</taxon>
    </lineage>
</organism>
<name>A0A947GFF4_9HYPH</name>
<evidence type="ECO:0000259" key="1">
    <source>
        <dbReference type="Pfam" id="PF09361"/>
    </source>
</evidence>
<comment type="caution">
    <text evidence="2">The sequence shown here is derived from an EMBL/GenBank/DDBJ whole genome shotgun (WGS) entry which is preliminary data.</text>
</comment>
<dbReference type="AlphaFoldDB" id="A0A947GFF4"/>
<evidence type="ECO:0000313" key="3">
    <source>
        <dbReference type="Proteomes" id="UP000766595"/>
    </source>
</evidence>
<dbReference type="RefSeq" id="WP_261969105.1">
    <property type="nucleotide sequence ID" value="NZ_JAHHZF010000006.1"/>
</dbReference>
<keyword evidence="3" id="KW-1185">Reference proteome</keyword>
<feature type="domain" description="Phasin" evidence="1">
    <location>
        <begin position="35"/>
        <end position="104"/>
    </location>
</feature>
<dbReference type="Proteomes" id="UP000766595">
    <property type="component" value="Unassembled WGS sequence"/>
</dbReference>
<evidence type="ECO:0000313" key="2">
    <source>
        <dbReference type="EMBL" id="MBT9290510.1"/>
    </source>
</evidence>
<reference evidence="2 3" key="1">
    <citation type="submission" date="2021-06" db="EMBL/GenBank/DDBJ databases">
        <authorList>
            <person name="Grouzdev D.S."/>
            <person name="Koziaeva V."/>
        </authorList>
    </citation>
    <scope>NUCLEOTIDE SEQUENCE [LARGE SCALE GENOMIC DNA]</scope>
    <source>
        <strain evidence="2 3">22</strain>
    </source>
</reference>
<dbReference type="InterPro" id="IPR018968">
    <property type="entry name" value="Phasin"/>
</dbReference>
<proteinExistence type="predicted"/>
<accession>A0A947GFF4</accession>
<dbReference type="Pfam" id="PF09361">
    <property type="entry name" value="Phasin_2"/>
    <property type="match status" value="1"/>
</dbReference>
<gene>
    <name evidence="2" type="ORF">KL771_13655</name>
</gene>
<dbReference type="EMBL" id="JAHHZF010000006">
    <property type="protein sequence ID" value="MBT9290510.1"/>
    <property type="molecule type" value="Genomic_DNA"/>
</dbReference>
<protein>
    <submittedName>
        <fullName evidence="2">Phasin family protein</fullName>
    </submittedName>
</protein>